<dbReference type="Pfam" id="PF13516">
    <property type="entry name" value="LRR_6"/>
    <property type="match status" value="7"/>
</dbReference>
<name>A0A7S1N8M4_9EUGL</name>
<dbReference type="InterPro" id="IPR001611">
    <property type="entry name" value="Leu-rich_rpt"/>
</dbReference>
<dbReference type="Gene3D" id="3.80.10.10">
    <property type="entry name" value="Ribonuclease Inhibitor"/>
    <property type="match status" value="4"/>
</dbReference>
<dbReference type="SMART" id="SM00367">
    <property type="entry name" value="LRR_CC"/>
    <property type="match status" value="6"/>
</dbReference>
<gene>
    <name evidence="1" type="ORF">EGYM00392_LOCUS15623</name>
</gene>
<sequence length="848" mass="90834">MPAQNGSCPQTRASSLQVSHDILTNVLSFEVSHRKWRLVSKQFSRCVALHIVVDQQPTPEEEVTIIEMLGYPNCRSLRTTDWALDAFQVALPVGRSRSIRSLSIAHSGIDSAGACAIALASLDVDVMASLSFGQVDLGDDGAGALAEAIRHAPRLTDVVLERCEFGPDGLVALAEAVAASPRLRSLTVKACTLEEADLVCLLDGVCRSSALRELALGFTPIGVHSAGAAALGDVVCLAQLERLGLDFTNLGDHGIQSLAKGLAKSKTLTDLSLKGNHLGDAGVATLAEVLAQSPLRRLVVSDNNIGPFGVMAFSEALQKAGQLEDLHMGSTCLGLDGCLHLARAVVRSGTLKALRLQGCSIDSEGVELLGEALGDSRLETLELGNNQAGLVGVQALAKGIAKSQTLRHLDLTSNLLDAGAAQALALALCGCKTLQSVELGYNCVDVAGAEALGQLMAACDSLQHVGLSHSGILDEGAAHLGAGLAKSPSLRTLDLQACGLGVAGAQALAQGIAIARRLVALNVSDNLIGDHGARALAWGIAQSNTFQALKAKGNAIGYEGTQAVMEAMQHSLTFSSIELACSDLVAHGTFRALDANAMVRIRPDPEDMHLELVQADPGLHKCTRCKHTLHTHDFGHGYIIYTVDRAGIITRVMHPDQWAAFAEEAKCDPNAPPVSEVVGQPLSNFMLPRLADFYFTLCSLILEGEICHTQFHWYCDDPRTRRQMVTFIYHEDGQVVICNVTKRQEPHNVPVEFMNGSPDSLLWRCAFCGWCSCEGGDFIEPEDFHIWCLRERPALLKHERFYAVVCEGCMADWVARHDNPEVQTALEGLRPIKQSSSNDSLRDAYWAQ</sequence>
<dbReference type="EMBL" id="HBGA01043000">
    <property type="protein sequence ID" value="CAD9004538.1"/>
    <property type="molecule type" value="Transcribed_RNA"/>
</dbReference>
<dbReference type="InterPro" id="IPR032675">
    <property type="entry name" value="LRR_dom_sf"/>
</dbReference>
<accession>A0A7S1N8M4</accession>
<dbReference type="AlphaFoldDB" id="A0A7S1N8M4"/>
<dbReference type="SMART" id="SM00368">
    <property type="entry name" value="LRR_RI"/>
    <property type="match status" value="13"/>
</dbReference>
<proteinExistence type="predicted"/>
<evidence type="ECO:0000313" key="1">
    <source>
        <dbReference type="EMBL" id="CAD9004538.1"/>
    </source>
</evidence>
<dbReference type="InterPro" id="IPR052394">
    <property type="entry name" value="LRR-containing"/>
</dbReference>
<organism evidence="1">
    <name type="scientific">Eutreptiella gymnastica</name>
    <dbReference type="NCBI Taxonomy" id="73025"/>
    <lineage>
        <taxon>Eukaryota</taxon>
        <taxon>Discoba</taxon>
        <taxon>Euglenozoa</taxon>
        <taxon>Euglenida</taxon>
        <taxon>Spirocuta</taxon>
        <taxon>Euglenophyceae</taxon>
        <taxon>Eutreptiales</taxon>
        <taxon>Eutreptiaceae</taxon>
        <taxon>Eutreptiella</taxon>
    </lineage>
</organism>
<dbReference type="PANTHER" id="PTHR24114:SF2">
    <property type="entry name" value="F-BOX DOMAIN-CONTAINING PROTEIN-RELATED"/>
    <property type="match status" value="1"/>
</dbReference>
<dbReference type="SUPFAM" id="SSF52047">
    <property type="entry name" value="RNI-like"/>
    <property type="match status" value="2"/>
</dbReference>
<dbReference type="PANTHER" id="PTHR24114">
    <property type="entry name" value="LEUCINE RICH REPEAT FAMILY PROTEIN"/>
    <property type="match status" value="1"/>
</dbReference>
<reference evidence="1" key="1">
    <citation type="submission" date="2021-01" db="EMBL/GenBank/DDBJ databases">
        <authorList>
            <person name="Corre E."/>
            <person name="Pelletier E."/>
            <person name="Niang G."/>
            <person name="Scheremetjew M."/>
            <person name="Finn R."/>
            <person name="Kale V."/>
            <person name="Holt S."/>
            <person name="Cochrane G."/>
            <person name="Meng A."/>
            <person name="Brown T."/>
            <person name="Cohen L."/>
        </authorList>
    </citation>
    <scope>NUCLEOTIDE SEQUENCE</scope>
    <source>
        <strain evidence="1">NIES-381</strain>
    </source>
</reference>
<dbReference type="InterPro" id="IPR006553">
    <property type="entry name" value="Leu-rich_rpt_Cys-con_subtyp"/>
</dbReference>
<protein>
    <submittedName>
        <fullName evidence="1">Uncharacterized protein</fullName>
    </submittedName>
</protein>